<evidence type="ECO:0000256" key="3">
    <source>
        <dbReference type="ARBA" id="ARBA00022723"/>
    </source>
</evidence>
<evidence type="ECO:0000256" key="4">
    <source>
        <dbReference type="ARBA" id="ARBA00022729"/>
    </source>
</evidence>
<comment type="caution">
    <text evidence="12">The sequence shown here is derived from an EMBL/GenBank/DDBJ whole genome shotgun (WGS) entry which is preliminary data.</text>
</comment>
<evidence type="ECO:0000256" key="2">
    <source>
        <dbReference type="ARBA" id="ARBA00022670"/>
    </source>
</evidence>
<dbReference type="InterPro" id="IPR013856">
    <property type="entry name" value="Peptidase_M4_domain"/>
</dbReference>
<dbReference type="InterPro" id="IPR011096">
    <property type="entry name" value="FTP_domain"/>
</dbReference>
<evidence type="ECO:0000256" key="8">
    <source>
        <dbReference type="RuleBase" id="RU366073"/>
    </source>
</evidence>
<dbReference type="EMBL" id="JBBUTG010000029">
    <property type="protein sequence ID" value="MEK8034464.1"/>
    <property type="molecule type" value="Genomic_DNA"/>
</dbReference>
<dbReference type="Gene3D" id="1.10.390.10">
    <property type="entry name" value="Neutral Protease Domain 2"/>
    <property type="match status" value="1"/>
</dbReference>
<gene>
    <name evidence="12" type="ORF">AACH06_26850</name>
</gene>
<dbReference type="Proteomes" id="UP001371218">
    <property type="component" value="Unassembled WGS sequence"/>
</dbReference>
<dbReference type="Gene3D" id="3.10.450.40">
    <property type="match status" value="1"/>
</dbReference>
<keyword evidence="6 8" id="KW-0862">Zinc</keyword>
<keyword evidence="5 8" id="KW-0378">Hydrolase</keyword>
<organism evidence="12 13">
    <name type="scientific">Ideonella lacteola</name>
    <dbReference type="NCBI Taxonomy" id="2984193"/>
    <lineage>
        <taxon>Bacteria</taxon>
        <taxon>Pseudomonadati</taxon>
        <taxon>Pseudomonadota</taxon>
        <taxon>Betaproteobacteria</taxon>
        <taxon>Burkholderiales</taxon>
        <taxon>Sphaerotilaceae</taxon>
        <taxon>Ideonella</taxon>
    </lineage>
</organism>
<dbReference type="InterPro" id="IPR027268">
    <property type="entry name" value="Peptidase_M4/M1_CTD_sf"/>
</dbReference>
<evidence type="ECO:0000256" key="1">
    <source>
        <dbReference type="ARBA" id="ARBA00009388"/>
    </source>
</evidence>
<dbReference type="PRINTS" id="PR00730">
    <property type="entry name" value="THERMOLYSIN"/>
</dbReference>
<keyword evidence="2 8" id="KW-0645">Protease</keyword>
<feature type="chain" id="PRO_5044997816" description="Neutral metalloproteinase" evidence="8">
    <location>
        <begin position="26"/>
        <end position="540"/>
    </location>
</feature>
<dbReference type="InterPro" id="IPR023612">
    <property type="entry name" value="Peptidase_M4"/>
</dbReference>
<dbReference type="CDD" id="cd09597">
    <property type="entry name" value="M4_TLP"/>
    <property type="match status" value="1"/>
</dbReference>
<protein>
    <recommendedName>
        <fullName evidence="8">Neutral metalloproteinase</fullName>
        <ecNumber evidence="8">3.4.24.-</ecNumber>
    </recommendedName>
</protein>
<evidence type="ECO:0000313" key="13">
    <source>
        <dbReference type="Proteomes" id="UP001371218"/>
    </source>
</evidence>
<dbReference type="Gene3D" id="3.10.450.490">
    <property type="match status" value="1"/>
</dbReference>
<dbReference type="EC" id="3.4.24.-" evidence="8"/>
<keyword evidence="3" id="KW-0479">Metal-binding</keyword>
<feature type="domain" description="Peptidase M4 C-terminal" evidence="10">
    <location>
        <begin position="360"/>
        <end position="539"/>
    </location>
</feature>
<dbReference type="PANTHER" id="PTHR33794:SF1">
    <property type="entry name" value="BACILLOLYSIN"/>
    <property type="match status" value="1"/>
</dbReference>
<reference evidence="12 13" key="1">
    <citation type="submission" date="2024-04" db="EMBL/GenBank/DDBJ databases">
        <title>Novel species of the genus Ideonella isolated from streams.</title>
        <authorList>
            <person name="Lu H."/>
        </authorList>
    </citation>
    <scope>NUCLEOTIDE SEQUENCE [LARGE SCALE GENOMIC DNA]</scope>
    <source>
        <strain evidence="12 13">DXS29W</strain>
    </source>
</reference>
<evidence type="ECO:0000259" key="9">
    <source>
        <dbReference type="Pfam" id="PF01447"/>
    </source>
</evidence>
<dbReference type="RefSeq" id="WP_341428893.1">
    <property type="nucleotide sequence ID" value="NZ_JBBUTG010000029.1"/>
</dbReference>
<name>A0ABU9BWV7_9BURK</name>
<dbReference type="Pfam" id="PF01447">
    <property type="entry name" value="Peptidase_M4"/>
    <property type="match status" value="1"/>
</dbReference>
<evidence type="ECO:0000259" key="10">
    <source>
        <dbReference type="Pfam" id="PF02868"/>
    </source>
</evidence>
<dbReference type="InterPro" id="IPR050728">
    <property type="entry name" value="Zinc_Metalloprotease_M4"/>
</dbReference>
<dbReference type="InterPro" id="IPR001570">
    <property type="entry name" value="Peptidase_M4_C_domain"/>
</dbReference>
<proteinExistence type="inferred from homology"/>
<comment type="subcellular location">
    <subcellularLocation>
        <location evidence="8">Secreted</location>
    </subcellularLocation>
</comment>
<evidence type="ECO:0000256" key="5">
    <source>
        <dbReference type="ARBA" id="ARBA00022801"/>
    </source>
</evidence>
<comment type="similarity">
    <text evidence="1 8">Belongs to the peptidase M4 family.</text>
</comment>
<dbReference type="Pfam" id="PF02868">
    <property type="entry name" value="Peptidase_M4_C"/>
    <property type="match status" value="1"/>
</dbReference>
<evidence type="ECO:0000256" key="7">
    <source>
        <dbReference type="ARBA" id="ARBA00023049"/>
    </source>
</evidence>
<comment type="cofactor">
    <cofactor evidence="8">
        <name>Zn(2+)</name>
        <dbReference type="ChEBI" id="CHEBI:29105"/>
    </cofactor>
</comment>
<keyword evidence="13" id="KW-1185">Reference proteome</keyword>
<sequence length="540" mass="56467">MTLSLHGVALACACLVATLAVDAHAAAPAAPARHADAVSRALAHLSAHSSGPGRPALSNTEDVQFEARDVIVDADGTEHVRFAQRYRGLRVIGGDAVVHSHPTGHALRGVSRTLARQPAVGHLPSMPAERAGQVGLEVALAPVAQVERVQHELVVFAHRRAPALAWDVLVAGTADDGGPTERHVFVDAHSGAVLDQFDTVMHAAAVGSGQSLFIGTVPLDTDSQAGGGFALRDTVRGGHAVYDLKGQFTGAGTLFTDADNTWGDGTTADRATVAVDAAAGHAYTWDYYLNVHGRRGIANDGKGATSKVHQGLNGRPWVNALWSDSCFCMSYGDGDGSYWPLVALDIAGHEMTHGVTSRTAGLLPSGESGGLNEATSDILGSMVEFYANRPEDPPDYLIGERLPRDGSGPLRTMIQPSADGASADCWYPDVGDLNAHYASGVGNHFFYLLAEGSQPASGPASPTCQAGDTRVATGHASVKGVGRKKAEKIWYRALSVYMTSSSDYHDARDATLSAAADLYGGSGSKVWKRVKAAWAAVNVK</sequence>
<dbReference type="Pfam" id="PF07504">
    <property type="entry name" value="FTP"/>
    <property type="match status" value="1"/>
</dbReference>
<dbReference type="PANTHER" id="PTHR33794">
    <property type="entry name" value="BACILLOLYSIN"/>
    <property type="match status" value="1"/>
</dbReference>
<dbReference type="SUPFAM" id="SSF55486">
    <property type="entry name" value="Metalloproteases ('zincins'), catalytic domain"/>
    <property type="match status" value="1"/>
</dbReference>
<feature type="domain" description="FTP" evidence="11">
    <location>
        <begin position="64"/>
        <end position="102"/>
    </location>
</feature>
<feature type="domain" description="Peptidase M4" evidence="9">
    <location>
        <begin position="207"/>
        <end position="357"/>
    </location>
</feature>
<dbReference type="Gene3D" id="3.10.170.10">
    <property type="match status" value="1"/>
</dbReference>
<evidence type="ECO:0000313" key="12">
    <source>
        <dbReference type="EMBL" id="MEK8034464.1"/>
    </source>
</evidence>
<keyword evidence="4 8" id="KW-0732">Signal</keyword>
<comment type="function">
    <text evidence="8">Extracellular zinc metalloprotease.</text>
</comment>
<feature type="signal peptide" evidence="8">
    <location>
        <begin position="1"/>
        <end position="25"/>
    </location>
</feature>
<evidence type="ECO:0000259" key="11">
    <source>
        <dbReference type="Pfam" id="PF07504"/>
    </source>
</evidence>
<keyword evidence="7 8" id="KW-0482">Metalloprotease</keyword>
<evidence type="ECO:0000256" key="6">
    <source>
        <dbReference type="ARBA" id="ARBA00022833"/>
    </source>
</evidence>
<keyword evidence="8" id="KW-0964">Secreted</keyword>
<accession>A0ABU9BWV7</accession>